<evidence type="ECO:0000313" key="3">
    <source>
        <dbReference type="EMBL" id="GAA0307389.1"/>
    </source>
</evidence>
<gene>
    <name evidence="3" type="ORF">GCM10009066_21320</name>
</gene>
<dbReference type="GO" id="GO:0071713">
    <property type="term" value="F:para-aminobenzoyl-glutamate hydrolase activity"/>
    <property type="evidence" value="ECO:0007669"/>
    <property type="project" value="TreeGrafter"/>
</dbReference>
<feature type="binding site" evidence="1">
    <location>
        <position position="401"/>
    </location>
    <ligand>
        <name>Mn(2+)</name>
        <dbReference type="ChEBI" id="CHEBI:29035"/>
        <label>2</label>
    </ligand>
</feature>
<dbReference type="InterPro" id="IPR052030">
    <property type="entry name" value="Peptidase_M20/M20A_hydrolases"/>
</dbReference>
<proteinExistence type="predicted"/>
<evidence type="ECO:0000259" key="2">
    <source>
        <dbReference type="Pfam" id="PF07687"/>
    </source>
</evidence>
<accession>A0AAV3SA70</accession>
<evidence type="ECO:0000256" key="1">
    <source>
        <dbReference type="PIRSR" id="PIRSR005962-1"/>
    </source>
</evidence>
<dbReference type="GO" id="GO:0005737">
    <property type="term" value="C:cytoplasm"/>
    <property type="evidence" value="ECO:0007669"/>
    <property type="project" value="TreeGrafter"/>
</dbReference>
<keyword evidence="4" id="KW-1185">Reference proteome</keyword>
<name>A0AAV3SA70_9EURY</name>
<reference evidence="3 4" key="1">
    <citation type="journal article" date="2019" name="Int. J. Syst. Evol. Microbiol.">
        <title>The Global Catalogue of Microorganisms (GCM) 10K type strain sequencing project: providing services to taxonomists for standard genome sequencing and annotation.</title>
        <authorList>
            <consortium name="The Broad Institute Genomics Platform"/>
            <consortium name="The Broad Institute Genome Sequencing Center for Infectious Disease"/>
            <person name="Wu L."/>
            <person name="Ma J."/>
        </authorList>
    </citation>
    <scope>NUCLEOTIDE SEQUENCE [LARGE SCALE GENOMIC DNA]</scope>
    <source>
        <strain evidence="3 4">JCM 16330</strain>
    </source>
</reference>
<feature type="domain" description="Peptidase M20 dimerisation" evidence="2">
    <location>
        <begin position="229"/>
        <end position="319"/>
    </location>
</feature>
<dbReference type="InterPro" id="IPR011650">
    <property type="entry name" value="Peptidase_M20_dimer"/>
</dbReference>
<dbReference type="RefSeq" id="WP_211313112.1">
    <property type="nucleotide sequence ID" value="NZ_BAAABL010000066.1"/>
</dbReference>
<dbReference type="InterPro" id="IPR017439">
    <property type="entry name" value="Amidohydrolase"/>
</dbReference>
<dbReference type="EMBL" id="BAAABL010000066">
    <property type="protein sequence ID" value="GAA0307389.1"/>
    <property type="molecule type" value="Genomic_DNA"/>
</dbReference>
<keyword evidence="1" id="KW-0464">Manganese</keyword>
<evidence type="ECO:0000313" key="4">
    <source>
        <dbReference type="Proteomes" id="UP001500837"/>
    </source>
</evidence>
<dbReference type="SUPFAM" id="SSF55031">
    <property type="entry name" value="Bacterial exopeptidase dimerisation domain"/>
    <property type="match status" value="1"/>
</dbReference>
<sequence>MASDESAAAAKDERVERRRAFHTYPEPSWCEFLTTSRLVDAVEDVGVDALHVGRDVIAPEHRLGVPEDDVLDRWHERAADHGARSDVLDATAGGMTGLVAVLENGPGPVIGLRVDIDALPVEEATGDDHEPACEGFRSRNAGAMHACGHDAHMTIGLGVLEELAASEFAGTFKLFFQPAEEVLGGGKPMVESGHADDLDAFFAVHVGFGHPTGTIVSGVEKPLAIRQTHAEFTGEAAHAGSAPQAGRDAMQAMAAAIQNVYGVSRHADALTRVNVGRAEAGTASNVVADRATIDLEARAGTNDVLAYLTERVDRILGTAADMHACDLSSTTIGKAPRVDSDDTLADVVGDVASATTAVETVRPTATLGASEDATYFMRRVRENGGLATYVIVGTDHPGGHHTPTFDVDEASLDIGVNVLTEAIRRTFAADDHRQ</sequence>
<protein>
    <submittedName>
        <fullName evidence="3">M20 family metallo-hydrolase</fullName>
    </submittedName>
</protein>
<dbReference type="NCBIfam" id="TIGR01891">
    <property type="entry name" value="amidohydrolases"/>
    <property type="match status" value="1"/>
</dbReference>
<dbReference type="PANTHER" id="PTHR30575:SF3">
    <property type="entry name" value="PEPTIDASE M20 DIMERISATION DOMAIN-CONTAINING PROTEIN"/>
    <property type="match status" value="1"/>
</dbReference>
<comment type="caution">
    <text evidence="3">The sequence shown here is derived from an EMBL/GenBank/DDBJ whole genome shotgun (WGS) entry which is preliminary data.</text>
</comment>
<dbReference type="SUPFAM" id="SSF53187">
    <property type="entry name" value="Zn-dependent exopeptidases"/>
    <property type="match status" value="1"/>
</dbReference>
<feature type="binding site" evidence="1">
    <location>
        <position position="181"/>
    </location>
    <ligand>
        <name>Mn(2+)</name>
        <dbReference type="ChEBI" id="CHEBI:29035"/>
        <label>2</label>
    </ligand>
</feature>
<dbReference type="InterPro" id="IPR002933">
    <property type="entry name" value="Peptidase_M20"/>
</dbReference>
<feature type="binding site" evidence="1">
    <location>
        <position position="205"/>
    </location>
    <ligand>
        <name>Mn(2+)</name>
        <dbReference type="ChEBI" id="CHEBI:29035"/>
        <label>2</label>
    </ligand>
</feature>
<feature type="binding site" evidence="1">
    <location>
        <position position="147"/>
    </location>
    <ligand>
        <name>Mn(2+)</name>
        <dbReference type="ChEBI" id="CHEBI:29035"/>
        <label>2</label>
    </ligand>
</feature>
<feature type="binding site" evidence="1">
    <location>
        <position position="149"/>
    </location>
    <ligand>
        <name>Mn(2+)</name>
        <dbReference type="ChEBI" id="CHEBI:29035"/>
        <label>2</label>
    </ligand>
</feature>
<comment type="cofactor">
    <cofactor evidence="1">
        <name>Mn(2+)</name>
        <dbReference type="ChEBI" id="CHEBI:29035"/>
    </cofactor>
    <text evidence="1">The Mn(2+) ion enhances activity.</text>
</comment>
<organism evidence="3 4">
    <name type="scientific">Halarchaeum salinum</name>
    <dbReference type="NCBI Taxonomy" id="489912"/>
    <lineage>
        <taxon>Archaea</taxon>
        <taxon>Methanobacteriati</taxon>
        <taxon>Methanobacteriota</taxon>
        <taxon>Stenosarchaea group</taxon>
        <taxon>Halobacteria</taxon>
        <taxon>Halobacteriales</taxon>
        <taxon>Halobacteriaceae</taxon>
    </lineage>
</organism>
<dbReference type="GO" id="GO:0046657">
    <property type="term" value="P:folic acid catabolic process"/>
    <property type="evidence" value="ECO:0007669"/>
    <property type="project" value="TreeGrafter"/>
</dbReference>
<dbReference type="Pfam" id="PF01546">
    <property type="entry name" value="Peptidase_M20"/>
    <property type="match status" value="1"/>
</dbReference>
<dbReference type="PANTHER" id="PTHR30575">
    <property type="entry name" value="PEPTIDASE M20"/>
    <property type="match status" value="1"/>
</dbReference>
<dbReference type="GO" id="GO:0016805">
    <property type="term" value="F:dipeptidase activity"/>
    <property type="evidence" value="ECO:0007669"/>
    <property type="project" value="TreeGrafter"/>
</dbReference>
<dbReference type="AlphaFoldDB" id="A0AAV3SA70"/>
<dbReference type="InterPro" id="IPR036264">
    <property type="entry name" value="Bact_exopeptidase_dim_dom"/>
</dbReference>
<dbReference type="Proteomes" id="UP001500837">
    <property type="component" value="Unassembled WGS sequence"/>
</dbReference>
<dbReference type="PIRSF" id="PIRSF005962">
    <property type="entry name" value="Pept_M20D_amidohydro"/>
    <property type="match status" value="1"/>
</dbReference>
<dbReference type="Pfam" id="PF07687">
    <property type="entry name" value="M20_dimer"/>
    <property type="match status" value="1"/>
</dbReference>
<dbReference type="Gene3D" id="3.40.630.10">
    <property type="entry name" value="Zn peptidases"/>
    <property type="match status" value="2"/>
</dbReference>
<dbReference type="GO" id="GO:0046872">
    <property type="term" value="F:metal ion binding"/>
    <property type="evidence" value="ECO:0007669"/>
    <property type="project" value="UniProtKB-KW"/>
</dbReference>
<keyword evidence="1" id="KW-0479">Metal-binding</keyword>